<reference evidence="3 4" key="1">
    <citation type="submission" date="2017-05" db="EMBL/GenBank/DDBJ databases">
        <title>Thiocyanate degradation by Thiohalobacter thiocyanaticus FOKN1.</title>
        <authorList>
            <person name="Oshiki M."/>
            <person name="Fukushima T."/>
            <person name="Kawano S."/>
            <person name="Nakagawa J."/>
        </authorList>
    </citation>
    <scope>NUCLEOTIDE SEQUENCE [LARGE SCALE GENOMIC DNA]</scope>
    <source>
        <strain evidence="3 4">FOKN1</strain>
    </source>
</reference>
<name>A0A1Z4VTT0_9GAMM</name>
<gene>
    <name evidence="3" type="ORF">FOKN1_2364</name>
</gene>
<protein>
    <submittedName>
        <fullName evidence="3">7-keto-8-aminopelargonate synthetase</fullName>
    </submittedName>
</protein>
<evidence type="ECO:0000313" key="3">
    <source>
        <dbReference type="EMBL" id="BAZ94738.1"/>
    </source>
</evidence>
<dbReference type="Proteomes" id="UP000218765">
    <property type="component" value="Chromosome"/>
</dbReference>
<keyword evidence="4" id="KW-1185">Reference proteome</keyword>
<feature type="region of interest" description="Disordered" evidence="1">
    <location>
        <begin position="120"/>
        <end position="144"/>
    </location>
</feature>
<feature type="signal peptide" evidence="2">
    <location>
        <begin position="1"/>
        <end position="20"/>
    </location>
</feature>
<sequence>MPRRALAALLALGLGSQAPAAFGVERFRVDSEPAGAQVFTIAGRAGTTPLTLSERDIYPNSYPPEDVDLYGIIILRKDGCTDYRRRVTRSDIEQGIVAQLDCGASAGAVAPAVPALEPPAARAAPARPGAAPAPSPKAAVESPAQRRLRQLRVIQELHDEGLLSDAEEQRIRRRILEAD</sequence>
<dbReference type="KEGG" id="ttc:FOKN1_2364"/>
<dbReference type="EMBL" id="AP018052">
    <property type="protein sequence ID" value="BAZ94738.1"/>
    <property type="molecule type" value="Genomic_DNA"/>
</dbReference>
<evidence type="ECO:0000256" key="1">
    <source>
        <dbReference type="SAM" id="MobiDB-lite"/>
    </source>
</evidence>
<organism evidence="3 4">
    <name type="scientific">Thiohalobacter thiocyanaticus</name>
    <dbReference type="NCBI Taxonomy" id="585455"/>
    <lineage>
        <taxon>Bacteria</taxon>
        <taxon>Pseudomonadati</taxon>
        <taxon>Pseudomonadota</taxon>
        <taxon>Gammaproteobacteria</taxon>
        <taxon>Thiohalobacterales</taxon>
        <taxon>Thiohalobacteraceae</taxon>
        <taxon>Thiohalobacter</taxon>
    </lineage>
</organism>
<evidence type="ECO:0000313" key="4">
    <source>
        <dbReference type="Proteomes" id="UP000218765"/>
    </source>
</evidence>
<keyword evidence="2" id="KW-0732">Signal</keyword>
<evidence type="ECO:0000256" key="2">
    <source>
        <dbReference type="SAM" id="SignalP"/>
    </source>
</evidence>
<dbReference type="AlphaFoldDB" id="A0A1Z4VTT0"/>
<feature type="chain" id="PRO_5012328677" evidence="2">
    <location>
        <begin position="21"/>
        <end position="179"/>
    </location>
</feature>
<feature type="compositionally biased region" description="Low complexity" evidence="1">
    <location>
        <begin position="120"/>
        <end position="143"/>
    </location>
</feature>
<accession>A0A1Z4VTT0</accession>
<proteinExistence type="predicted"/>